<comment type="caution">
    <text evidence="1">The sequence shown here is derived from an EMBL/GenBank/DDBJ whole genome shotgun (WGS) entry which is preliminary data.</text>
</comment>
<evidence type="ECO:0000313" key="2">
    <source>
        <dbReference type="Proteomes" id="UP000645610"/>
    </source>
</evidence>
<dbReference type="EMBL" id="JADQDP010000002">
    <property type="protein sequence ID" value="MBF9142261.1"/>
    <property type="molecule type" value="Genomic_DNA"/>
</dbReference>
<accession>A0A931FLQ2</accession>
<protein>
    <submittedName>
        <fullName evidence="1">Uncharacterized protein</fullName>
    </submittedName>
</protein>
<dbReference type="Proteomes" id="UP000645610">
    <property type="component" value="Unassembled WGS sequence"/>
</dbReference>
<dbReference type="RefSeq" id="WP_196286578.1">
    <property type="nucleotide sequence ID" value="NZ_JADQDP010000002.1"/>
</dbReference>
<organism evidence="1 2">
    <name type="scientific">Hymenobacter properus</name>
    <dbReference type="NCBI Taxonomy" id="2791026"/>
    <lineage>
        <taxon>Bacteria</taxon>
        <taxon>Pseudomonadati</taxon>
        <taxon>Bacteroidota</taxon>
        <taxon>Cytophagia</taxon>
        <taxon>Cytophagales</taxon>
        <taxon>Hymenobacteraceae</taxon>
        <taxon>Hymenobacter</taxon>
    </lineage>
</organism>
<evidence type="ECO:0000313" key="1">
    <source>
        <dbReference type="EMBL" id="MBF9142261.1"/>
    </source>
</evidence>
<sequence>MPAAPRLRQLRRDRTVFALLMNIVRIYLEESDRLAQQPQLRNAPDAELLHLQQVADQWLNLATAYVVRKHHCPAHIAIQLVAELQAELRANIPETEVRRMPIEAVLTLPPGMQAGR</sequence>
<proteinExistence type="predicted"/>
<keyword evidence="2" id="KW-1185">Reference proteome</keyword>
<reference evidence="1 2" key="1">
    <citation type="submission" date="2020-11" db="EMBL/GenBank/DDBJ databases">
        <authorList>
            <person name="Kim M.K."/>
        </authorList>
    </citation>
    <scope>NUCLEOTIDE SEQUENCE [LARGE SCALE GENOMIC DNA]</scope>
    <source>
        <strain evidence="1 2">BT439</strain>
    </source>
</reference>
<gene>
    <name evidence="1" type="ORF">I2I01_11480</name>
</gene>
<dbReference type="AlphaFoldDB" id="A0A931FLQ2"/>
<name>A0A931FLQ2_9BACT</name>